<organism evidence="2">
    <name type="scientific">Epinephelus bruneus</name>
    <name type="common">Longtooth grouper</name>
    <dbReference type="NCBI Taxonomy" id="323802"/>
    <lineage>
        <taxon>Eukaryota</taxon>
        <taxon>Metazoa</taxon>
        <taxon>Chordata</taxon>
        <taxon>Craniata</taxon>
        <taxon>Vertebrata</taxon>
        <taxon>Euteleostomi</taxon>
        <taxon>Actinopterygii</taxon>
        <taxon>Neopterygii</taxon>
        <taxon>Teleostei</taxon>
        <taxon>Neoteleostei</taxon>
        <taxon>Acanthomorphata</taxon>
        <taxon>Eupercaria</taxon>
        <taxon>Perciformes</taxon>
        <taxon>Serranoidei</taxon>
        <taxon>Serranidae</taxon>
        <taxon>Epinephelinae</taxon>
        <taxon>Epinephelini</taxon>
        <taxon>Epinephelus</taxon>
    </lineage>
</organism>
<protein>
    <submittedName>
        <fullName evidence="2">Cyclophilin-RNA interacting protein</fullName>
    </submittedName>
</protein>
<dbReference type="EMBL" id="JN216928">
    <property type="protein sequence ID" value="AEM37673.1"/>
    <property type="molecule type" value="mRNA"/>
</dbReference>
<evidence type="ECO:0000313" key="2">
    <source>
        <dbReference type="EMBL" id="AEM37673.1"/>
    </source>
</evidence>
<accession>G1FKH0</accession>
<proteinExistence type="evidence at transcript level"/>
<keyword evidence="1" id="KW-0472">Membrane</keyword>
<feature type="transmembrane region" description="Helical" evidence="1">
    <location>
        <begin position="59"/>
        <end position="90"/>
    </location>
</feature>
<sequence length="95" mass="10630">MVWRVAVLSARRCSGARPSAAVCRFVSSQVWQIIHPLLSCDLSFPPCAVQILSSFPFSLFFSLLLSLLLPSVVFPLLITGFARFFFFFFLKLGPV</sequence>
<dbReference type="AlphaFoldDB" id="G1FKH0"/>
<keyword evidence="1" id="KW-0812">Transmembrane</keyword>
<evidence type="ECO:0000256" key="1">
    <source>
        <dbReference type="SAM" id="Phobius"/>
    </source>
</evidence>
<feature type="non-terminal residue" evidence="2">
    <location>
        <position position="95"/>
    </location>
</feature>
<name>G1FKH0_EPIBR</name>
<reference evidence="2" key="1">
    <citation type="submission" date="2011-07" db="EMBL/GenBank/DDBJ databases">
        <title>Identification of cyclophilin-RNA interacting protein from Epinephelus bruneus.</title>
        <authorList>
            <person name="Harikrishnan R."/>
            <person name="Kim J.-S."/>
            <person name="Heo M.-S."/>
        </authorList>
    </citation>
    <scope>NUCLEOTIDE SEQUENCE</scope>
</reference>
<keyword evidence="1" id="KW-1133">Transmembrane helix</keyword>